<reference evidence="3 4" key="1">
    <citation type="submission" date="2017-06" db="EMBL/GenBank/DDBJ databases">
        <authorList>
            <person name="Kim H.J."/>
            <person name="Triplett B.A."/>
        </authorList>
    </citation>
    <scope>NUCLEOTIDE SEQUENCE [LARGE SCALE GENOMIC DNA]</scope>
    <source>
        <strain evidence="3 4">DS15</strain>
    </source>
</reference>
<feature type="region of interest" description="Disordered" evidence="1">
    <location>
        <begin position="23"/>
        <end position="42"/>
    </location>
</feature>
<keyword evidence="2" id="KW-0732">Signal</keyword>
<accession>A0A239KII0</accession>
<protein>
    <recommendedName>
        <fullName evidence="5">Secreted protein</fullName>
    </recommendedName>
</protein>
<dbReference type="Proteomes" id="UP000198339">
    <property type="component" value="Unassembled WGS sequence"/>
</dbReference>
<feature type="compositionally biased region" description="Basic and acidic residues" evidence="1">
    <location>
        <begin position="30"/>
        <end position="42"/>
    </location>
</feature>
<gene>
    <name evidence="3" type="ORF">SAMN06295955_11449</name>
</gene>
<evidence type="ECO:0000313" key="4">
    <source>
        <dbReference type="Proteomes" id="UP000198339"/>
    </source>
</evidence>
<feature type="chain" id="PRO_5013371656" description="Secreted protein" evidence="2">
    <location>
        <begin position="22"/>
        <end position="90"/>
    </location>
</feature>
<evidence type="ECO:0008006" key="5">
    <source>
        <dbReference type="Google" id="ProtNLM"/>
    </source>
</evidence>
<dbReference type="AlphaFoldDB" id="A0A239KII0"/>
<evidence type="ECO:0000313" key="3">
    <source>
        <dbReference type="EMBL" id="SNT17433.1"/>
    </source>
</evidence>
<dbReference type="EMBL" id="FZPA01000014">
    <property type="protein sequence ID" value="SNT17433.1"/>
    <property type="molecule type" value="Genomic_DNA"/>
</dbReference>
<evidence type="ECO:0000256" key="2">
    <source>
        <dbReference type="SAM" id="SignalP"/>
    </source>
</evidence>
<organism evidence="3 4">
    <name type="scientific">Sphingopyxis indica</name>
    <dbReference type="NCBI Taxonomy" id="436663"/>
    <lineage>
        <taxon>Bacteria</taxon>
        <taxon>Pseudomonadati</taxon>
        <taxon>Pseudomonadota</taxon>
        <taxon>Alphaproteobacteria</taxon>
        <taxon>Sphingomonadales</taxon>
        <taxon>Sphingomonadaceae</taxon>
        <taxon>Sphingopyxis</taxon>
    </lineage>
</organism>
<name>A0A239KII0_9SPHN</name>
<sequence length="90" mass="9797">MMKALIVGIAALTLVPVSAVAMEPAASDSAQKDDASKDGDQNRVICKREKIIGSRLGSKKTCATEAEWAQMRAEQRQATERVQANRPRQN</sequence>
<keyword evidence="4" id="KW-1185">Reference proteome</keyword>
<evidence type="ECO:0000256" key="1">
    <source>
        <dbReference type="SAM" id="MobiDB-lite"/>
    </source>
</evidence>
<proteinExistence type="predicted"/>
<feature type="signal peptide" evidence="2">
    <location>
        <begin position="1"/>
        <end position="21"/>
    </location>
</feature>